<dbReference type="GO" id="GO:0009536">
    <property type="term" value="C:plastid"/>
    <property type="evidence" value="ECO:0007669"/>
    <property type="project" value="UniProtKB-SubCell"/>
</dbReference>
<dbReference type="PANTHER" id="PTHR39638:SF2">
    <property type="entry name" value="YCF35"/>
    <property type="match status" value="1"/>
</dbReference>
<reference evidence="5" key="1">
    <citation type="journal article" date="2018" name="Adv. Bot. Res.">
        <title>Evolution of the Plastid Genomes in Diatoms.</title>
        <authorList>
            <person name="Yu M."/>
            <person name="Ashworth M.P."/>
            <person name="Hajrah N.H."/>
            <person name="Khiyami M.A."/>
            <person name="Sabir M.J."/>
            <person name="Alhebshi A.M."/>
            <person name="Al-Malki A.L."/>
            <person name="Sabir J.S.M."/>
            <person name="Theriot E.C."/>
            <person name="Jansen R.K."/>
        </authorList>
    </citation>
    <scope>NUCLEOTIDE SEQUENCE</scope>
</reference>
<evidence type="ECO:0000313" key="5">
    <source>
        <dbReference type="EMBL" id="AWT39003.1"/>
    </source>
</evidence>
<keyword evidence="5" id="KW-0150">Chloroplast</keyword>
<evidence type="ECO:0000256" key="4">
    <source>
        <dbReference type="ARBA" id="ARBA00022640"/>
    </source>
</evidence>
<sequence>MLKILMSHLTNLETVFQHRSYLEQALTKLDINWKREKNIQDQNGKEFSTINLVIPQDNGSDIKFGWNDQENKYELMIDTSFWKQSTTPQDFLGKVGQKYAGQLIVGEANKMGFKPSSYQEETNGTTKLVLQRWSN</sequence>
<evidence type="ECO:0000256" key="1">
    <source>
        <dbReference type="ARBA" id="ARBA00004474"/>
    </source>
</evidence>
<organism evidence="5">
    <name type="scientific">Eunotogramma sp</name>
    <dbReference type="NCBI Taxonomy" id="2219035"/>
    <lineage>
        <taxon>Eukaryota</taxon>
        <taxon>Sar</taxon>
        <taxon>Stramenopiles</taxon>
        <taxon>Ochrophyta</taxon>
        <taxon>Bacillariophyta</taxon>
        <taxon>Mediophyceae</taxon>
        <taxon>Biddulphiophycidae</taxon>
        <taxon>Anaulales</taxon>
        <taxon>Anaulaceae</taxon>
        <taxon>Eunotogramma</taxon>
    </lineage>
</organism>
<protein>
    <recommendedName>
        <fullName evidence="3">Uncharacterized protein ycf35</fullName>
    </recommendedName>
</protein>
<evidence type="ECO:0000256" key="2">
    <source>
        <dbReference type="ARBA" id="ARBA00009068"/>
    </source>
</evidence>
<dbReference type="EMBL" id="MG755797">
    <property type="protein sequence ID" value="AWT39003.1"/>
    <property type="molecule type" value="Genomic_DNA"/>
</dbReference>
<name>A0A2U9NPE8_9STRA</name>
<comment type="subcellular location">
    <subcellularLocation>
        <location evidence="1">Plastid</location>
    </subcellularLocation>
</comment>
<dbReference type="Pfam" id="PF06868">
    <property type="entry name" value="DUF1257"/>
    <property type="match status" value="1"/>
</dbReference>
<dbReference type="InterPro" id="IPR009666">
    <property type="entry name" value="Uncharacterised_Ycf35"/>
</dbReference>
<dbReference type="PANTHER" id="PTHR39638">
    <property type="entry name" value="YCF35"/>
    <property type="match status" value="1"/>
</dbReference>
<geneLocation type="chloroplast" evidence="5"/>
<accession>A0A2U9NPE8</accession>
<comment type="similarity">
    <text evidence="2">Belongs to the ycf35 family.</text>
</comment>
<evidence type="ECO:0000256" key="3">
    <source>
        <dbReference type="ARBA" id="ARBA00021585"/>
    </source>
</evidence>
<keyword evidence="4 5" id="KW-0934">Plastid</keyword>
<proteinExistence type="inferred from homology"/>
<dbReference type="AlphaFoldDB" id="A0A2U9NPE8"/>
<gene>
    <name evidence="5" type="primary">ycf35</name>
</gene>